<dbReference type="InterPro" id="IPR042070">
    <property type="entry name" value="PucR_C-HTH_sf"/>
</dbReference>
<keyword evidence="2" id="KW-1185">Reference proteome</keyword>
<reference evidence="1 2" key="1">
    <citation type="submission" date="2016-01" db="EMBL/GenBank/DDBJ databases">
        <title>Draft genome sequences of Microbacterium laevaniformans LCDC 91-0039 and the type strain of Microbacterium hominis LCDC 84-209.</title>
        <authorList>
            <person name="Bernier A.-M."/>
            <person name="Bernard K."/>
        </authorList>
    </citation>
    <scope>NUCLEOTIDE SEQUENCE [LARGE SCALE GENOMIC DNA]</scope>
    <source>
        <strain evidence="1 2">LCDC 91-0039</strain>
    </source>
</reference>
<dbReference type="Gene3D" id="1.10.10.2840">
    <property type="entry name" value="PucR C-terminal helix-turn-helix domain"/>
    <property type="match status" value="1"/>
</dbReference>
<gene>
    <name evidence="1" type="ORF">Mlaev_00737</name>
</gene>
<organism evidence="1 2">
    <name type="scientific">Microbacterium laevaniformans</name>
    <dbReference type="NCBI Taxonomy" id="36807"/>
    <lineage>
        <taxon>Bacteria</taxon>
        <taxon>Bacillati</taxon>
        <taxon>Actinomycetota</taxon>
        <taxon>Actinomycetes</taxon>
        <taxon>Micrococcales</taxon>
        <taxon>Microbacteriaceae</taxon>
        <taxon>Microbacterium</taxon>
    </lineage>
</organism>
<protein>
    <submittedName>
        <fullName evidence="1">Uncharacterized protein</fullName>
    </submittedName>
</protein>
<dbReference type="AlphaFoldDB" id="A0A150HGM6"/>
<evidence type="ECO:0000313" key="1">
    <source>
        <dbReference type="EMBL" id="KXZ61313.1"/>
    </source>
</evidence>
<name>A0A150HGM6_9MICO</name>
<sequence length="347" mass="36794">MQELLGRLRALDPNASQGLRVIACFDELMAGRVGTDGLLSAAAALAGSPVGMRRGARSPVVRVGPDGRRLEAPSSLPPELSTDDLQVWIERGEQSPGFNDAIILERLALSLRVRFDESPTPAPRDLALVFDDAVEPAVRHAAATRRGLASGVMLRAIVAPLFAVWRLRPSGPEDVVATDFGPVHVAVVSASAEVAASPLGVGIAVERDDLALSFRTALLALRLADSAPDGISRADELGVLAETLADRPIRPRMDADEAAVARLADHAWGLPTLDALVRSTSVRDAARIVGVHHSTMSARIDTITAEFGFSPLDGWARTRAAVALLRWRVRTSRVLDLPAPASTPARA</sequence>
<comment type="caution">
    <text evidence="1">The sequence shown here is derived from an EMBL/GenBank/DDBJ whole genome shotgun (WGS) entry which is preliminary data.</text>
</comment>
<dbReference type="PATRIC" id="fig|36807.3.peg.761"/>
<dbReference type="EMBL" id="LRAD01000020">
    <property type="protein sequence ID" value="KXZ61313.1"/>
    <property type="molecule type" value="Genomic_DNA"/>
</dbReference>
<dbReference type="Proteomes" id="UP000075357">
    <property type="component" value="Unassembled WGS sequence"/>
</dbReference>
<accession>A0A150HGM6</accession>
<evidence type="ECO:0000313" key="2">
    <source>
        <dbReference type="Proteomes" id="UP000075357"/>
    </source>
</evidence>
<dbReference type="STRING" id="36807.Mlaev_00737"/>
<proteinExistence type="predicted"/>
<dbReference type="RefSeq" id="WP_061682007.1">
    <property type="nucleotide sequence ID" value="NZ_LRAD01000020.1"/>
</dbReference>